<dbReference type="SUPFAM" id="SSF53756">
    <property type="entry name" value="UDP-Glycosyltransferase/glycogen phosphorylase"/>
    <property type="match status" value="1"/>
</dbReference>
<protein>
    <recommendedName>
        <fullName evidence="3">Glycosyltransferase</fullName>
    </recommendedName>
</protein>
<reference evidence="1 2" key="1">
    <citation type="journal article" date="2009" name="Genome Res.">
        <title>Whole genome sequence of Desulfovibrio magneticus strain RS-1 revealed common gene clusters in magnetotactic bacteria.</title>
        <authorList>
            <person name="Nakazawa H."/>
            <person name="Arakaki A."/>
            <person name="Narita-Yamada S."/>
            <person name="Yashiro I."/>
            <person name="Jinno K."/>
            <person name="Aoki N."/>
            <person name="Tsuruyama A."/>
            <person name="Okamura Y."/>
            <person name="Tanikawa S."/>
            <person name="Fujita N."/>
            <person name="Takeyama H."/>
            <person name="Matsunaga T."/>
        </authorList>
    </citation>
    <scope>NUCLEOTIDE SEQUENCE [LARGE SCALE GENOMIC DNA]</scope>
    <source>
        <strain evidence="2">ATCC 700980 / DSM 13731 / RS-1</strain>
    </source>
</reference>
<accession>C4XP16</accession>
<dbReference type="Proteomes" id="UP000009071">
    <property type="component" value="Chromosome"/>
</dbReference>
<dbReference type="KEGG" id="dma:DMR_40260"/>
<dbReference type="eggNOG" id="COG0438">
    <property type="taxonomic scope" value="Bacteria"/>
</dbReference>
<dbReference type="AlphaFoldDB" id="C4XP16"/>
<dbReference type="Pfam" id="PF13692">
    <property type="entry name" value="Glyco_trans_1_4"/>
    <property type="match status" value="1"/>
</dbReference>
<dbReference type="RefSeq" id="WP_015862649.1">
    <property type="nucleotide sequence ID" value="NC_012796.1"/>
</dbReference>
<sequence>MLVPQDTLRCCCINHDPLIIVTYGNPMAGPAKLAPLLAGRRVYFLAGAWWSYLDLKLLYQTVQVYKGFQAAHPEHQHVFLTNDPEEGGLLDKVGLPHFYCHHNAFIDENLFKPLPRVEKRLDAVYTARLVRLKRHVLAREIPSWGLLHGLSPNDRRKELSYLRYLRRQMPGMELLNGDPETGEYRLFAPEQMCRAYNMARVGLCLSAVEGGNYAAAEYMLSGLPVVSTRSKGGREAFFDAEISRVVDDDSRAVAEAVAELAARRLPPQFVRLRTLLKLKEMREDFIRLVNAILDKEGRPQDFGERFAKVFVHKLYGYPASPEAFVAGLA</sequence>
<dbReference type="HOGENOM" id="CLU_058218_0_0_7"/>
<dbReference type="EMBL" id="AP010904">
    <property type="protein sequence ID" value="BAH77517.1"/>
    <property type="molecule type" value="Genomic_DNA"/>
</dbReference>
<evidence type="ECO:0000313" key="1">
    <source>
        <dbReference type="EMBL" id="BAH77517.1"/>
    </source>
</evidence>
<organism evidence="1 2">
    <name type="scientific">Solidesulfovibrio magneticus (strain ATCC 700980 / DSM 13731 / RS-1)</name>
    <name type="common">Desulfovibrio magneticus</name>
    <dbReference type="NCBI Taxonomy" id="573370"/>
    <lineage>
        <taxon>Bacteria</taxon>
        <taxon>Pseudomonadati</taxon>
        <taxon>Thermodesulfobacteriota</taxon>
        <taxon>Desulfovibrionia</taxon>
        <taxon>Desulfovibrionales</taxon>
        <taxon>Desulfovibrionaceae</taxon>
        <taxon>Solidesulfovibrio</taxon>
    </lineage>
</organism>
<dbReference type="Gene3D" id="3.40.50.2000">
    <property type="entry name" value="Glycogen Phosphorylase B"/>
    <property type="match status" value="1"/>
</dbReference>
<dbReference type="CDD" id="cd01635">
    <property type="entry name" value="Glycosyltransferase_GTB-type"/>
    <property type="match status" value="1"/>
</dbReference>
<name>C4XP16_SOLM1</name>
<proteinExistence type="predicted"/>
<dbReference type="STRING" id="573370.DMR_40260"/>
<keyword evidence="2" id="KW-1185">Reference proteome</keyword>
<dbReference type="OrthoDB" id="7057294at2"/>
<gene>
    <name evidence="1" type="ordered locus">DMR_40260</name>
</gene>
<evidence type="ECO:0000313" key="2">
    <source>
        <dbReference type="Proteomes" id="UP000009071"/>
    </source>
</evidence>
<evidence type="ECO:0008006" key="3">
    <source>
        <dbReference type="Google" id="ProtNLM"/>
    </source>
</evidence>